<dbReference type="EMBL" id="FOZG01000002">
    <property type="protein sequence ID" value="SFR97143.1"/>
    <property type="molecule type" value="Genomic_DNA"/>
</dbReference>
<keyword evidence="4 9" id="KW-0597">Phosphoprotein</keyword>
<dbReference type="InterPro" id="IPR036890">
    <property type="entry name" value="HATPase_C_sf"/>
</dbReference>
<sequence length="753" mass="78019">MDELMGDFIAETRETMEAIAGEIVAWEADPADRARLDAIFRFVHTVKGSCGFLNLTRLGRLAHAAEDALADVRDGRRPADAALVTAVLGIVDRIGALVDAIDRGEGLPDAEDHRLVAALDRRAPAPAPVAAPPPAARAPARSIRVSVDLLDRMMAGVSDLVLARNELARRFRDEDEAALERLTCTIGELREMITRTRMARVDSLFAALPRLVRDLSAELGRQVTLSIDGGEVELDREMIEMIRDPLTHIVRNAIDHGIEPAAERIARGKPAAGTLALAARQSGNQILIEVSDDGAGIDTARLVAKAVAAGLVDAGEAARLTPACAAGLIFRPGLSTAEAVTEVSGRGVGMDVVRANVERIGGSVALDNRPGEGVRLTLRMPMTLTIIPALTVSAGGQCFALPRSAIEEIVRADGPAVSVEQVGGATIATVRGVRQAVVDLAGLLALEAGPAPLLVLVRPAGGARFALAVATVLDHEDLVVKPAAPAVMATGLYAGVTLPDDNRPMLLLDPPGLAIAAGIATVDLAGPAADPAPEPVATMPALLFVALDGAERAVPLPLVERIEDVAADAVRTIRGRLRLAHGGRVIPLVADAALPGEGSLRVLHLSDGTAHLALAVAHVADIVALPLPCGDGIAVLDGRPVELVDVPALIAAAALPPPQQRPLVLLADAGDGWMEMMLRPMLEAAGYCLAPPGASPGDADVVIAAEGQLQQAAPGALVRLRAANEATEGHEDSVWRYDGAGLLAALAARTGGR</sequence>
<dbReference type="Proteomes" id="UP000198824">
    <property type="component" value="Unassembled WGS sequence"/>
</dbReference>
<dbReference type="EC" id="2.7.13.3" evidence="2"/>
<evidence type="ECO:0000259" key="12">
    <source>
        <dbReference type="PROSITE" id="PS50894"/>
    </source>
</evidence>
<accession>A0A1I6L0X6</accession>
<dbReference type="Pfam" id="PF01627">
    <property type="entry name" value="Hpt"/>
    <property type="match status" value="1"/>
</dbReference>
<feature type="modified residue" description="Phosphohistidine" evidence="9">
    <location>
        <position position="44"/>
    </location>
</feature>
<dbReference type="InterPro" id="IPR004358">
    <property type="entry name" value="Sig_transdc_His_kin-like_C"/>
</dbReference>
<dbReference type="Pfam" id="PF01584">
    <property type="entry name" value="CheW"/>
    <property type="match status" value="1"/>
</dbReference>
<dbReference type="RefSeq" id="WP_093314385.1">
    <property type="nucleotide sequence ID" value="NZ_FOZG01000002.1"/>
</dbReference>
<dbReference type="InterPro" id="IPR036061">
    <property type="entry name" value="CheW-like_dom_sf"/>
</dbReference>
<evidence type="ECO:0000259" key="10">
    <source>
        <dbReference type="PROSITE" id="PS50109"/>
    </source>
</evidence>
<dbReference type="GO" id="GO:0006935">
    <property type="term" value="P:chemotaxis"/>
    <property type="evidence" value="ECO:0007669"/>
    <property type="project" value="InterPro"/>
</dbReference>
<dbReference type="Pfam" id="PF02518">
    <property type="entry name" value="HATPase_c"/>
    <property type="match status" value="1"/>
</dbReference>
<evidence type="ECO:0000256" key="8">
    <source>
        <dbReference type="ARBA" id="ARBA00035100"/>
    </source>
</evidence>
<evidence type="ECO:0000313" key="14">
    <source>
        <dbReference type="Proteomes" id="UP000198824"/>
    </source>
</evidence>
<proteinExistence type="predicted"/>
<dbReference type="InterPro" id="IPR002545">
    <property type="entry name" value="CheW-lke_dom"/>
</dbReference>
<dbReference type="Gene3D" id="2.30.30.40">
    <property type="entry name" value="SH3 Domains"/>
    <property type="match status" value="1"/>
</dbReference>
<dbReference type="PANTHER" id="PTHR43395:SF1">
    <property type="entry name" value="CHEMOTAXIS PROTEIN CHEA"/>
    <property type="match status" value="1"/>
</dbReference>
<dbReference type="SMART" id="SM01231">
    <property type="entry name" value="H-kinase_dim"/>
    <property type="match status" value="1"/>
</dbReference>
<protein>
    <recommendedName>
        <fullName evidence="3">Chemotaxis protein CheA</fullName>
        <ecNumber evidence="2">2.7.13.3</ecNumber>
    </recommendedName>
</protein>
<dbReference type="OrthoDB" id="9803176at2"/>
<evidence type="ECO:0000259" key="11">
    <source>
        <dbReference type="PROSITE" id="PS50851"/>
    </source>
</evidence>
<dbReference type="GO" id="GO:0005737">
    <property type="term" value="C:cytoplasm"/>
    <property type="evidence" value="ECO:0007669"/>
    <property type="project" value="InterPro"/>
</dbReference>
<name>A0A1I6L0X6_9SPHN</name>
<evidence type="ECO:0000256" key="3">
    <source>
        <dbReference type="ARBA" id="ARBA00021495"/>
    </source>
</evidence>
<dbReference type="Gene3D" id="1.20.120.160">
    <property type="entry name" value="HPT domain"/>
    <property type="match status" value="1"/>
</dbReference>
<dbReference type="PRINTS" id="PR00344">
    <property type="entry name" value="BCTRLSENSOR"/>
</dbReference>
<gene>
    <name evidence="13" type="ORF">SAMN05192580_2127</name>
</gene>
<evidence type="ECO:0000256" key="1">
    <source>
        <dbReference type="ARBA" id="ARBA00000085"/>
    </source>
</evidence>
<dbReference type="SUPFAM" id="SSF55874">
    <property type="entry name" value="ATPase domain of HSP90 chaperone/DNA topoisomerase II/histidine kinase"/>
    <property type="match status" value="1"/>
</dbReference>
<dbReference type="InterPro" id="IPR036641">
    <property type="entry name" value="HPT_dom_sf"/>
</dbReference>
<evidence type="ECO:0000256" key="9">
    <source>
        <dbReference type="PROSITE-ProRule" id="PRU00110"/>
    </source>
</evidence>
<feature type="domain" description="CheW-like" evidence="11">
    <location>
        <begin position="386"/>
        <end position="519"/>
    </location>
</feature>
<evidence type="ECO:0000256" key="4">
    <source>
        <dbReference type="ARBA" id="ARBA00022553"/>
    </source>
</evidence>
<dbReference type="InterPro" id="IPR005467">
    <property type="entry name" value="His_kinase_dom"/>
</dbReference>
<dbReference type="SMART" id="SM00387">
    <property type="entry name" value="HATPase_c"/>
    <property type="match status" value="1"/>
</dbReference>
<dbReference type="SMART" id="SM00260">
    <property type="entry name" value="CheW"/>
    <property type="match status" value="1"/>
</dbReference>
<evidence type="ECO:0000256" key="7">
    <source>
        <dbReference type="ARBA" id="ARBA00023012"/>
    </source>
</evidence>
<dbReference type="AlphaFoldDB" id="A0A1I6L0X6"/>
<dbReference type="PANTHER" id="PTHR43395">
    <property type="entry name" value="SENSOR HISTIDINE KINASE CHEA"/>
    <property type="match status" value="1"/>
</dbReference>
<dbReference type="SMART" id="SM00073">
    <property type="entry name" value="HPT"/>
    <property type="match status" value="1"/>
</dbReference>
<evidence type="ECO:0000256" key="6">
    <source>
        <dbReference type="ARBA" id="ARBA00022777"/>
    </source>
</evidence>
<feature type="domain" description="Histidine kinase" evidence="10">
    <location>
        <begin position="137"/>
        <end position="384"/>
    </location>
</feature>
<comment type="catalytic activity">
    <reaction evidence="1">
        <text>ATP + protein L-histidine = ADP + protein N-phospho-L-histidine.</text>
        <dbReference type="EC" id="2.7.13.3"/>
    </reaction>
</comment>
<dbReference type="STRING" id="1166337.SAMN05192580_2127"/>
<reference evidence="13 14" key="1">
    <citation type="submission" date="2016-10" db="EMBL/GenBank/DDBJ databases">
        <authorList>
            <person name="de Groot N.N."/>
        </authorList>
    </citation>
    <scope>NUCLEOTIDE SEQUENCE [LARGE SCALE GENOMIC DNA]</scope>
    <source>
        <strain evidence="13 14">S5-249</strain>
    </source>
</reference>
<keyword evidence="5" id="KW-0808">Transferase</keyword>
<dbReference type="InterPro" id="IPR004105">
    <property type="entry name" value="CheA-like_dim"/>
</dbReference>
<dbReference type="PROSITE" id="PS50894">
    <property type="entry name" value="HPT"/>
    <property type="match status" value="1"/>
</dbReference>
<evidence type="ECO:0000313" key="13">
    <source>
        <dbReference type="EMBL" id="SFR97143.1"/>
    </source>
</evidence>
<dbReference type="SUPFAM" id="SSF50341">
    <property type="entry name" value="CheW-like"/>
    <property type="match status" value="2"/>
</dbReference>
<organism evidence="13 14">
    <name type="scientific">Sphingomonas jatrophae</name>
    <dbReference type="NCBI Taxonomy" id="1166337"/>
    <lineage>
        <taxon>Bacteria</taxon>
        <taxon>Pseudomonadati</taxon>
        <taxon>Pseudomonadota</taxon>
        <taxon>Alphaproteobacteria</taxon>
        <taxon>Sphingomonadales</taxon>
        <taxon>Sphingomonadaceae</taxon>
        <taxon>Sphingomonas</taxon>
    </lineage>
</organism>
<dbReference type="FunFam" id="3.30.565.10:FF:000016">
    <property type="entry name" value="Chemotaxis protein CheA, putative"/>
    <property type="match status" value="1"/>
</dbReference>
<dbReference type="Pfam" id="PF02895">
    <property type="entry name" value="H-kinase_dim"/>
    <property type="match status" value="1"/>
</dbReference>
<dbReference type="InterPro" id="IPR003594">
    <property type="entry name" value="HATPase_dom"/>
</dbReference>
<dbReference type="PROSITE" id="PS50109">
    <property type="entry name" value="HIS_KIN"/>
    <property type="match status" value="1"/>
</dbReference>
<dbReference type="CDD" id="cd00088">
    <property type="entry name" value="HPT"/>
    <property type="match status" value="1"/>
</dbReference>
<dbReference type="InterPro" id="IPR051315">
    <property type="entry name" value="Bact_Chemotaxis_CheA"/>
</dbReference>
<keyword evidence="14" id="KW-1185">Reference proteome</keyword>
<dbReference type="InterPro" id="IPR036097">
    <property type="entry name" value="HisK_dim/P_sf"/>
</dbReference>
<evidence type="ECO:0000256" key="5">
    <source>
        <dbReference type="ARBA" id="ARBA00022679"/>
    </source>
</evidence>
<dbReference type="Gene3D" id="3.30.565.10">
    <property type="entry name" value="Histidine kinase-like ATPase, C-terminal domain"/>
    <property type="match status" value="1"/>
</dbReference>
<comment type="function">
    <text evidence="8">Involved in the transmission of sensory signals from the chemoreceptors to the flagellar motors. CheA is autophosphorylated; it can transfer its phosphate group to either CheB or CheY.</text>
</comment>
<keyword evidence="6 13" id="KW-0418">Kinase</keyword>
<keyword evidence="7" id="KW-0902">Two-component regulatory system</keyword>
<feature type="domain" description="HPt" evidence="12">
    <location>
        <begin position="1"/>
        <end position="101"/>
    </location>
</feature>
<dbReference type="GO" id="GO:0000155">
    <property type="term" value="F:phosphorelay sensor kinase activity"/>
    <property type="evidence" value="ECO:0007669"/>
    <property type="project" value="InterPro"/>
</dbReference>
<dbReference type="InterPro" id="IPR008207">
    <property type="entry name" value="Sig_transdc_His_kin_Hpt_dom"/>
</dbReference>
<dbReference type="SUPFAM" id="SSF47384">
    <property type="entry name" value="Homodimeric domain of signal transducing histidine kinase"/>
    <property type="match status" value="1"/>
</dbReference>
<dbReference type="SUPFAM" id="SSF47226">
    <property type="entry name" value="Histidine-containing phosphotransfer domain, HPT domain"/>
    <property type="match status" value="1"/>
</dbReference>
<dbReference type="PROSITE" id="PS50851">
    <property type="entry name" value="CHEW"/>
    <property type="match status" value="1"/>
</dbReference>
<evidence type="ECO:0000256" key="2">
    <source>
        <dbReference type="ARBA" id="ARBA00012438"/>
    </source>
</evidence>